<dbReference type="NCBIfam" id="TIGR00254">
    <property type="entry name" value="GGDEF"/>
    <property type="match status" value="1"/>
</dbReference>
<accession>A0A849IE66</accession>
<dbReference type="InterPro" id="IPR001633">
    <property type="entry name" value="EAL_dom"/>
</dbReference>
<dbReference type="InterPro" id="IPR029787">
    <property type="entry name" value="Nucleotide_cyclase"/>
</dbReference>
<evidence type="ECO:0000259" key="3">
    <source>
        <dbReference type="PROSITE" id="PS50887"/>
    </source>
</evidence>
<sequence>MEEAKQTSLNKGEMYELACLLAIASCLWLIGETLGIFTAMQLAVLQNGLSSVVFLGFLMSFAFAAASALKSVRLRREMRAREIAEENAMSIARRDALTALPNRRMLIETIEAATAANPLRTPSAAFLIDLDRFKPVNDVYGHPAGDAVLCEVAERLNELLPKDAIAARLGGDEFSVFLPNDANSADLIRLAQQIITRLSDPILWEHAKIDIGATVGIALFPTDGQDAEALLRAADIAMYRGKREGRGTFRFFEQKMDEELKERVTLEIALRHAIQSGEIRPHYQPLVALPSHKLLGFEVLARWYHPQRGIISPDIFIPLAEDSGMITELCYGLLRQACADARSWPGDLGLSINISPYQFKDRLLAARILSILRETGFDARRLEIEITESALTNDIEVARATLGVLQSAGVSIALDDFGTGYSSLYHLRELKFDKIKIDRSFVQSLENQESAKIISAIIGLGQSLGILTTAEGIESTTNSEWLAARGCTYGQGFLFGPPVPASGAAKLIENTAPTKQPSRRAAA</sequence>
<dbReference type="SUPFAM" id="SSF55073">
    <property type="entry name" value="Nucleotide cyclase"/>
    <property type="match status" value="1"/>
</dbReference>
<keyword evidence="1" id="KW-0472">Membrane</keyword>
<keyword evidence="1" id="KW-0812">Transmembrane</keyword>
<dbReference type="InterPro" id="IPR052155">
    <property type="entry name" value="Biofilm_reg_signaling"/>
</dbReference>
<dbReference type="PANTHER" id="PTHR44757">
    <property type="entry name" value="DIGUANYLATE CYCLASE DGCP"/>
    <property type="match status" value="1"/>
</dbReference>
<dbReference type="CDD" id="cd01948">
    <property type="entry name" value="EAL"/>
    <property type="match status" value="1"/>
</dbReference>
<gene>
    <name evidence="4" type="ORF">HJG44_19325</name>
</gene>
<name>A0A849IE66_9HYPH</name>
<dbReference type="Gene3D" id="3.20.20.450">
    <property type="entry name" value="EAL domain"/>
    <property type="match status" value="1"/>
</dbReference>
<dbReference type="InterPro" id="IPR035919">
    <property type="entry name" value="EAL_sf"/>
</dbReference>
<comment type="caution">
    <text evidence="4">The sequence shown here is derived from an EMBL/GenBank/DDBJ whole genome shotgun (WGS) entry which is preliminary data.</text>
</comment>
<reference evidence="4 5" key="1">
    <citation type="submission" date="2020-04" db="EMBL/GenBank/DDBJ databases">
        <title>Enterovirga sp. isolate from soil.</title>
        <authorList>
            <person name="Chea S."/>
            <person name="Kim D.-U."/>
        </authorList>
    </citation>
    <scope>NUCLEOTIDE SEQUENCE [LARGE SCALE GENOMIC DNA]</scope>
    <source>
        <strain evidence="4 5">DB1703</strain>
    </source>
</reference>
<dbReference type="PROSITE" id="PS50887">
    <property type="entry name" value="GGDEF"/>
    <property type="match status" value="1"/>
</dbReference>
<dbReference type="AlphaFoldDB" id="A0A849IE66"/>
<dbReference type="Proteomes" id="UP000564885">
    <property type="component" value="Unassembled WGS sequence"/>
</dbReference>
<dbReference type="InterPro" id="IPR043128">
    <property type="entry name" value="Rev_trsase/Diguanyl_cyclase"/>
</dbReference>
<evidence type="ECO:0000256" key="1">
    <source>
        <dbReference type="SAM" id="Phobius"/>
    </source>
</evidence>
<organism evidence="4 5">
    <name type="scientific">Enterovirga aerilata</name>
    <dbReference type="NCBI Taxonomy" id="2730920"/>
    <lineage>
        <taxon>Bacteria</taxon>
        <taxon>Pseudomonadati</taxon>
        <taxon>Pseudomonadota</taxon>
        <taxon>Alphaproteobacteria</taxon>
        <taxon>Hyphomicrobiales</taxon>
        <taxon>Methylobacteriaceae</taxon>
        <taxon>Enterovirga</taxon>
    </lineage>
</organism>
<evidence type="ECO:0000259" key="2">
    <source>
        <dbReference type="PROSITE" id="PS50883"/>
    </source>
</evidence>
<dbReference type="CDD" id="cd01949">
    <property type="entry name" value="GGDEF"/>
    <property type="match status" value="1"/>
</dbReference>
<feature type="transmembrane region" description="Helical" evidence="1">
    <location>
        <begin position="20"/>
        <end position="43"/>
    </location>
</feature>
<dbReference type="Gene3D" id="3.30.70.270">
    <property type="match status" value="1"/>
</dbReference>
<dbReference type="PROSITE" id="PS50883">
    <property type="entry name" value="EAL"/>
    <property type="match status" value="1"/>
</dbReference>
<proteinExistence type="predicted"/>
<dbReference type="SUPFAM" id="SSF141868">
    <property type="entry name" value="EAL domain-like"/>
    <property type="match status" value="1"/>
</dbReference>
<feature type="domain" description="GGDEF" evidence="3">
    <location>
        <begin position="121"/>
        <end position="254"/>
    </location>
</feature>
<dbReference type="PANTHER" id="PTHR44757:SF2">
    <property type="entry name" value="BIOFILM ARCHITECTURE MAINTENANCE PROTEIN MBAA"/>
    <property type="match status" value="1"/>
</dbReference>
<evidence type="ECO:0000313" key="4">
    <source>
        <dbReference type="EMBL" id="NNM74515.1"/>
    </source>
</evidence>
<feature type="transmembrane region" description="Helical" evidence="1">
    <location>
        <begin position="49"/>
        <end position="69"/>
    </location>
</feature>
<dbReference type="SMART" id="SM00052">
    <property type="entry name" value="EAL"/>
    <property type="match status" value="1"/>
</dbReference>
<protein>
    <submittedName>
        <fullName evidence="4">EAL domain-containing protein</fullName>
    </submittedName>
</protein>
<dbReference type="InterPro" id="IPR000160">
    <property type="entry name" value="GGDEF_dom"/>
</dbReference>
<feature type="domain" description="EAL" evidence="2">
    <location>
        <begin position="263"/>
        <end position="512"/>
    </location>
</feature>
<dbReference type="Pfam" id="PF00990">
    <property type="entry name" value="GGDEF"/>
    <property type="match status" value="1"/>
</dbReference>
<dbReference type="Pfam" id="PF00563">
    <property type="entry name" value="EAL"/>
    <property type="match status" value="1"/>
</dbReference>
<evidence type="ECO:0000313" key="5">
    <source>
        <dbReference type="Proteomes" id="UP000564885"/>
    </source>
</evidence>
<dbReference type="SMART" id="SM00267">
    <property type="entry name" value="GGDEF"/>
    <property type="match status" value="1"/>
</dbReference>
<dbReference type="RefSeq" id="WP_171219940.1">
    <property type="nucleotide sequence ID" value="NZ_JABEPP010000005.1"/>
</dbReference>
<keyword evidence="1" id="KW-1133">Transmembrane helix</keyword>
<dbReference type="EMBL" id="JABEPP010000005">
    <property type="protein sequence ID" value="NNM74515.1"/>
    <property type="molecule type" value="Genomic_DNA"/>
</dbReference>
<keyword evidence="5" id="KW-1185">Reference proteome</keyword>